<organism evidence="1">
    <name type="scientific">marine sediment metagenome</name>
    <dbReference type="NCBI Taxonomy" id="412755"/>
    <lineage>
        <taxon>unclassified sequences</taxon>
        <taxon>metagenomes</taxon>
        <taxon>ecological metagenomes</taxon>
    </lineage>
</organism>
<dbReference type="EMBL" id="LAZR01011362">
    <property type="protein sequence ID" value="KKM62108.1"/>
    <property type="molecule type" value="Genomic_DNA"/>
</dbReference>
<dbReference type="AlphaFoldDB" id="A0A0F9IXN7"/>
<protein>
    <submittedName>
        <fullName evidence="1">Uncharacterized protein</fullName>
    </submittedName>
</protein>
<evidence type="ECO:0000313" key="1">
    <source>
        <dbReference type="EMBL" id="KKM62108.1"/>
    </source>
</evidence>
<proteinExistence type="predicted"/>
<gene>
    <name evidence="1" type="ORF">LCGC14_1525020</name>
</gene>
<name>A0A0F9IXN7_9ZZZZ</name>
<accession>A0A0F9IXN7</accession>
<comment type="caution">
    <text evidence="1">The sequence shown here is derived from an EMBL/GenBank/DDBJ whole genome shotgun (WGS) entry which is preliminary data.</text>
</comment>
<sequence length="252" mass="28676">MPKIIYNKAKSGRLMGGGGPRDRQVALRLKQQQELLYGLRPGLKAEISKSKTASKPHQSQQTMDLSQYLPLKEVKKKIEEAIAFTKNKEQQRFESGLKNINNQLKAERKKTEKSGAVPIEFEKRLIEKSAEISKLNLRLITIDELYEKSKEEIIILQNQIDSVIRSDDNIVELQKKMDKLYDKIADGSIQSLVGSEMDRPALEDKIFIDPLEKDKEPDLDAHIDITEEDPTKGVDSDMMTDLSKLKGLLNLD</sequence>
<reference evidence="1" key="1">
    <citation type="journal article" date="2015" name="Nature">
        <title>Complex archaea that bridge the gap between prokaryotes and eukaryotes.</title>
        <authorList>
            <person name="Spang A."/>
            <person name="Saw J.H."/>
            <person name="Jorgensen S.L."/>
            <person name="Zaremba-Niedzwiedzka K."/>
            <person name="Martijn J."/>
            <person name="Lind A.E."/>
            <person name="van Eijk R."/>
            <person name="Schleper C."/>
            <person name="Guy L."/>
            <person name="Ettema T.J."/>
        </authorList>
    </citation>
    <scope>NUCLEOTIDE SEQUENCE</scope>
</reference>